<sequence length="524" mass="57357">MSASNVSESSQPSRSLNRQVVLDEDEYTEALSHIIARDFFPSLVHLDATNDYLEALRSKDPQLIQASFRRLEDLSTPVSRHDRPWQTPSQTPYAAGPSETPLRTPRGEPPVKRTRYDTSTSLDNFQAKYTSEDNSSFTQILEDENRKRREKWAWAWEAQKRVEEQRGKMLEGRERLLIEAPAGPGVREKFRIEAPTPAGLITDGSASIEGKVQHAEPAEGKEERSEEKGKEVAVKAQREIGKVEDLVVDVMAPKKDTRAAGVEGWNFKTRNALMFSPDADESPYHPSAATLAADAKNEPKIVKHSNTRLPEQDETPSGTLSTPPSPTRSRIDAAIAGTPYQPRSSMDTFSLVPSIPSPTPSELGPAAVKQLMTWGTLIATPRVLSDSDDPAEMPPPSTPFHIAGPSTRERISHKLSSDAAKSLRAKAGLLGLPGISRTLRSGVKRDGSMPPPSWTPRRADAPGGLTPAAKRLLDRTTMGTAAARRAEAMGRIAGWEGSAAAKARVKDLNRVRWTPTPSPVTRRG</sequence>
<dbReference type="Proteomes" id="UP000287166">
    <property type="component" value="Unassembled WGS sequence"/>
</dbReference>
<gene>
    <name evidence="5" type="ORF">SCP_0107190</name>
</gene>
<feature type="compositionally biased region" description="Basic and acidic residues" evidence="4">
    <location>
        <begin position="105"/>
        <end position="116"/>
    </location>
</feature>
<comment type="caution">
    <text evidence="5">The sequence shown here is derived from an EMBL/GenBank/DDBJ whole genome shotgun (WGS) entry which is preliminary data.</text>
</comment>
<protein>
    <recommendedName>
        <fullName evidence="7">Protein DGCR14</fullName>
    </recommendedName>
</protein>
<evidence type="ECO:0000313" key="6">
    <source>
        <dbReference type="Proteomes" id="UP000287166"/>
    </source>
</evidence>
<feature type="region of interest" description="Disordered" evidence="4">
    <location>
        <begin position="75"/>
        <end position="116"/>
    </location>
</feature>
<evidence type="ECO:0000256" key="1">
    <source>
        <dbReference type="ARBA" id="ARBA00004123"/>
    </source>
</evidence>
<dbReference type="PANTHER" id="PTHR12940">
    <property type="entry name" value="ES-2 PROTEIN - RELATED"/>
    <property type="match status" value="1"/>
</dbReference>
<comment type="similarity">
    <text evidence="2">Belongs to the ESS2 family.</text>
</comment>
<name>A0A401G6Q9_9APHY</name>
<keyword evidence="3" id="KW-0539">Nucleus</keyword>
<feature type="region of interest" description="Disordered" evidence="4">
    <location>
        <begin position="440"/>
        <end position="466"/>
    </location>
</feature>
<evidence type="ECO:0000313" key="5">
    <source>
        <dbReference type="EMBL" id="GBE77837.1"/>
    </source>
</evidence>
<evidence type="ECO:0008006" key="7">
    <source>
        <dbReference type="Google" id="ProtNLM"/>
    </source>
</evidence>
<dbReference type="AlphaFoldDB" id="A0A401G6Q9"/>
<dbReference type="PANTHER" id="PTHR12940:SF0">
    <property type="entry name" value="SPLICING FACTOR ESS-2 HOMOLOG"/>
    <property type="match status" value="1"/>
</dbReference>
<dbReference type="EMBL" id="BFAD01000001">
    <property type="protein sequence ID" value="GBE77837.1"/>
    <property type="molecule type" value="Genomic_DNA"/>
</dbReference>
<feature type="compositionally biased region" description="Basic and acidic residues" evidence="4">
    <location>
        <begin position="75"/>
        <end position="84"/>
    </location>
</feature>
<comment type="subcellular location">
    <subcellularLocation>
        <location evidence="1">Nucleus</location>
    </subcellularLocation>
</comment>
<evidence type="ECO:0000256" key="4">
    <source>
        <dbReference type="SAM" id="MobiDB-lite"/>
    </source>
</evidence>
<organism evidence="5 6">
    <name type="scientific">Sparassis crispa</name>
    <dbReference type="NCBI Taxonomy" id="139825"/>
    <lineage>
        <taxon>Eukaryota</taxon>
        <taxon>Fungi</taxon>
        <taxon>Dikarya</taxon>
        <taxon>Basidiomycota</taxon>
        <taxon>Agaricomycotina</taxon>
        <taxon>Agaricomycetes</taxon>
        <taxon>Polyporales</taxon>
        <taxon>Sparassidaceae</taxon>
        <taxon>Sparassis</taxon>
    </lineage>
</organism>
<dbReference type="GeneID" id="38774754"/>
<feature type="region of interest" description="Disordered" evidence="4">
    <location>
        <begin position="385"/>
        <end position="404"/>
    </location>
</feature>
<feature type="region of interest" description="Disordered" evidence="4">
    <location>
        <begin position="306"/>
        <end position="363"/>
    </location>
</feature>
<accession>A0A401G6Q9</accession>
<dbReference type="InParanoid" id="A0A401G6Q9"/>
<reference evidence="5 6" key="1">
    <citation type="journal article" date="2018" name="Sci. Rep.">
        <title>Genome sequence of the cauliflower mushroom Sparassis crispa (Hanabiratake) and its association with beneficial usage.</title>
        <authorList>
            <person name="Kiyama R."/>
            <person name="Furutani Y."/>
            <person name="Kawaguchi K."/>
            <person name="Nakanishi T."/>
        </authorList>
    </citation>
    <scope>NUCLEOTIDE SEQUENCE [LARGE SCALE GENOMIC DNA]</scope>
</reference>
<keyword evidence="6" id="KW-1185">Reference proteome</keyword>
<dbReference type="OrthoDB" id="19679at2759"/>
<evidence type="ECO:0000256" key="3">
    <source>
        <dbReference type="ARBA" id="ARBA00023242"/>
    </source>
</evidence>
<proteinExistence type="inferred from homology"/>
<dbReference type="STRING" id="139825.A0A401G6Q9"/>
<dbReference type="GO" id="GO:0071013">
    <property type="term" value="C:catalytic step 2 spliceosome"/>
    <property type="evidence" value="ECO:0007669"/>
    <property type="project" value="TreeGrafter"/>
</dbReference>
<dbReference type="InterPro" id="IPR019148">
    <property type="entry name" value="Nuclear_protein_DGCR14_ESS-2"/>
</dbReference>
<dbReference type="RefSeq" id="XP_027608750.1">
    <property type="nucleotide sequence ID" value="XM_027752949.1"/>
</dbReference>
<evidence type="ECO:0000256" key="2">
    <source>
        <dbReference type="ARBA" id="ARBA00009072"/>
    </source>
</evidence>
<dbReference type="Pfam" id="PF09751">
    <property type="entry name" value="Es2"/>
    <property type="match status" value="1"/>
</dbReference>